<dbReference type="PANTHER" id="PTHR35936">
    <property type="entry name" value="MEMBRANE-BOUND LYTIC MUREIN TRANSGLYCOSYLASE F"/>
    <property type="match status" value="1"/>
</dbReference>
<keyword evidence="3" id="KW-0813">Transport</keyword>
<dbReference type="Proteomes" id="UP000630353">
    <property type="component" value="Unassembled WGS sequence"/>
</dbReference>
<keyword evidence="5" id="KW-0574">Periplasm</keyword>
<feature type="signal peptide" evidence="7">
    <location>
        <begin position="1"/>
        <end position="25"/>
    </location>
</feature>
<evidence type="ECO:0000256" key="5">
    <source>
        <dbReference type="ARBA" id="ARBA00022764"/>
    </source>
</evidence>
<evidence type="ECO:0000259" key="8">
    <source>
        <dbReference type="SMART" id="SM00062"/>
    </source>
</evidence>
<evidence type="ECO:0000256" key="6">
    <source>
        <dbReference type="RuleBase" id="RU003744"/>
    </source>
</evidence>
<accession>A0A918XP44</accession>
<evidence type="ECO:0000313" key="9">
    <source>
        <dbReference type="EMBL" id="GHD42970.1"/>
    </source>
</evidence>
<evidence type="ECO:0000256" key="7">
    <source>
        <dbReference type="SAM" id="SignalP"/>
    </source>
</evidence>
<evidence type="ECO:0000256" key="4">
    <source>
        <dbReference type="ARBA" id="ARBA00022729"/>
    </source>
</evidence>
<dbReference type="SUPFAM" id="SSF53850">
    <property type="entry name" value="Periplasmic binding protein-like II"/>
    <property type="match status" value="1"/>
</dbReference>
<comment type="caution">
    <text evidence="9">The sequence shown here is derived from an EMBL/GenBank/DDBJ whole genome shotgun (WGS) entry which is preliminary data.</text>
</comment>
<dbReference type="EMBL" id="BMZS01000002">
    <property type="protein sequence ID" value="GHD42970.1"/>
    <property type="molecule type" value="Genomic_DNA"/>
</dbReference>
<comment type="subcellular location">
    <subcellularLocation>
        <location evidence="1">Periplasm</location>
    </subcellularLocation>
</comment>
<dbReference type="Pfam" id="PF00497">
    <property type="entry name" value="SBP_bac_3"/>
    <property type="match status" value="1"/>
</dbReference>
<organism evidence="9 10">
    <name type="scientific">Thalassobaculum fulvum</name>
    <dbReference type="NCBI Taxonomy" id="1633335"/>
    <lineage>
        <taxon>Bacteria</taxon>
        <taxon>Pseudomonadati</taxon>
        <taxon>Pseudomonadota</taxon>
        <taxon>Alphaproteobacteria</taxon>
        <taxon>Rhodospirillales</taxon>
        <taxon>Thalassobaculaceae</taxon>
        <taxon>Thalassobaculum</taxon>
    </lineage>
</organism>
<keyword evidence="4 7" id="KW-0732">Signal</keyword>
<name>A0A918XP44_9PROT</name>
<dbReference type="Gene3D" id="3.40.190.10">
    <property type="entry name" value="Periplasmic binding protein-like II"/>
    <property type="match status" value="2"/>
</dbReference>
<sequence>MKKTLTTLAAVAALAVAGIAADASAKDWGKGSKVRIATEGAYAPWNFTDSSGKLVGFEVDLAADLCKRMEVECEVVQQAWEGIIPALEAGKYDVIMAGMSITEKRKKVISFSRSYAQTPAVFVVVKSSPSAGFKTELERANLDEVDAAEQGAIDALVKEFKGKTVGVQISTTHENFLREYLANDVTIKTYDTQENLDLDLQAGRVDAALASASYWVPLLSSDKGKDMLMVGPKLTGGPFGAGVGAGIRQDDKALVEMFSKAIDAAIADGSLSKLAVQWFGFDASAK</sequence>
<dbReference type="RefSeq" id="WP_189987694.1">
    <property type="nucleotide sequence ID" value="NZ_BMZS01000002.1"/>
</dbReference>
<dbReference type="PANTHER" id="PTHR35936:SF17">
    <property type="entry name" value="ARGININE-BINDING EXTRACELLULAR PROTEIN ARTP"/>
    <property type="match status" value="1"/>
</dbReference>
<feature type="chain" id="PRO_5038008224" evidence="7">
    <location>
        <begin position="26"/>
        <end position="286"/>
    </location>
</feature>
<dbReference type="InterPro" id="IPR005768">
    <property type="entry name" value="Lys_Arg_Orn-bd"/>
</dbReference>
<dbReference type="NCBIfam" id="TIGR01096">
    <property type="entry name" value="3A0103s03R"/>
    <property type="match status" value="1"/>
</dbReference>
<keyword evidence="10" id="KW-1185">Reference proteome</keyword>
<reference evidence="9" key="1">
    <citation type="journal article" date="2014" name="Int. J. Syst. Evol. Microbiol.">
        <title>Complete genome sequence of Corynebacterium casei LMG S-19264T (=DSM 44701T), isolated from a smear-ripened cheese.</title>
        <authorList>
            <consortium name="US DOE Joint Genome Institute (JGI-PGF)"/>
            <person name="Walter F."/>
            <person name="Albersmeier A."/>
            <person name="Kalinowski J."/>
            <person name="Ruckert C."/>
        </authorList>
    </citation>
    <scope>NUCLEOTIDE SEQUENCE</scope>
    <source>
        <strain evidence="9">KCTC 42651</strain>
    </source>
</reference>
<evidence type="ECO:0000256" key="3">
    <source>
        <dbReference type="ARBA" id="ARBA00022448"/>
    </source>
</evidence>
<dbReference type="InterPro" id="IPR001638">
    <property type="entry name" value="Solute-binding_3/MltF_N"/>
</dbReference>
<dbReference type="PROSITE" id="PS01039">
    <property type="entry name" value="SBP_BACTERIAL_3"/>
    <property type="match status" value="1"/>
</dbReference>
<evidence type="ECO:0000256" key="1">
    <source>
        <dbReference type="ARBA" id="ARBA00004418"/>
    </source>
</evidence>
<gene>
    <name evidence="9" type="primary">nocT</name>
    <name evidence="9" type="ORF">GCM10017083_08540</name>
</gene>
<dbReference type="SMART" id="SM00062">
    <property type="entry name" value="PBPb"/>
    <property type="match status" value="1"/>
</dbReference>
<comment type="similarity">
    <text evidence="2 6">Belongs to the bacterial solute-binding protein 3 family.</text>
</comment>
<evidence type="ECO:0000313" key="10">
    <source>
        <dbReference type="Proteomes" id="UP000630353"/>
    </source>
</evidence>
<dbReference type="InterPro" id="IPR018313">
    <property type="entry name" value="SBP_3_CS"/>
</dbReference>
<proteinExistence type="inferred from homology"/>
<evidence type="ECO:0000256" key="2">
    <source>
        <dbReference type="ARBA" id="ARBA00010333"/>
    </source>
</evidence>
<feature type="domain" description="Solute-binding protein family 3/N-terminal" evidence="8">
    <location>
        <begin position="33"/>
        <end position="282"/>
    </location>
</feature>
<reference evidence="9" key="2">
    <citation type="submission" date="2020-09" db="EMBL/GenBank/DDBJ databases">
        <authorList>
            <person name="Sun Q."/>
            <person name="Kim S."/>
        </authorList>
    </citation>
    <scope>NUCLEOTIDE SEQUENCE</scope>
    <source>
        <strain evidence="9">KCTC 42651</strain>
    </source>
</reference>
<protein>
    <submittedName>
        <fullName evidence="9">Nopaline-binding periplasmic protein</fullName>
    </submittedName>
</protein>
<dbReference type="GO" id="GO:0030288">
    <property type="term" value="C:outer membrane-bounded periplasmic space"/>
    <property type="evidence" value="ECO:0007669"/>
    <property type="project" value="InterPro"/>
</dbReference>
<dbReference type="AlphaFoldDB" id="A0A918XP44"/>